<evidence type="ECO:0000256" key="1">
    <source>
        <dbReference type="SAM" id="SignalP"/>
    </source>
</evidence>
<dbReference type="NCBIfam" id="TIGR04390">
    <property type="entry name" value="OMP_YaiO_dom"/>
    <property type="match status" value="1"/>
</dbReference>
<dbReference type="EMBL" id="PISP01000006">
    <property type="protein sequence ID" value="PKD42618.1"/>
    <property type="molecule type" value="Genomic_DNA"/>
</dbReference>
<dbReference type="Proteomes" id="UP000233398">
    <property type="component" value="Unassembled WGS sequence"/>
</dbReference>
<keyword evidence="1" id="KW-0732">Signal</keyword>
<evidence type="ECO:0000259" key="2">
    <source>
        <dbReference type="Pfam" id="PF19413"/>
    </source>
</evidence>
<protein>
    <recommendedName>
        <fullName evidence="2">YaiO beta-barrel domain-containing protein</fullName>
    </recommendedName>
</protein>
<evidence type="ECO:0000313" key="3">
    <source>
        <dbReference type="EMBL" id="PKD42618.1"/>
    </source>
</evidence>
<comment type="caution">
    <text evidence="3">The sequence shown here is derived from an EMBL/GenBank/DDBJ whole genome shotgun (WGS) entry which is preliminary data.</text>
</comment>
<reference evidence="3 4" key="1">
    <citation type="submission" date="2017-11" db="EMBL/GenBank/DDBJ databases">
        <title>Rhodohalobacter 15182 sp. nov., isolated from a salt lake.</title>
        <authorList>
            <person name="Han S."/>
        </authorList>
    </citation>
    <scope>NUCLEOTIDE SEQUENCE [LARGE SCALE GENOMIC DNA]</scope>
    <source>
        <strain evidence="3 4">15182</strain>
    </source>
</reference>
<organism evidence="3 4">
    <name type="scientific">Rhodohalobacter barkolensis</name>
    <dbReference type="NCBI Taxonomy" id="2053187"/>
    <lineage>
        <taxon>Bacteria</taxon>
        <taxon>Pseudomonadati</taxon>
        <taxon>Balneolota</taxon>
        <taxon>Balneolia</taxon>
        <taxon>Balneolales</taxon>
        <taxon>Balneolaceae</taxon>
        <taxon>Rhodohalobacter</taxon>
    </lineage>
</organism>
<evidence type="ECO:0000313" key="4">
    <source>
        <dbReference type="Proteomes" id="UP000233398"/>
    </source>
</evidence>
<accession>A0A2N0VEQ5</accession>
<dbReference type="Pfam" id="PF19413">
    <property type="entry name" value="YaiO"/>
    <property type="match status" value="1"/>
</dbReference>
<gene>
    <name evidence="3" type="ORF">CWD77_14515</name>
</gene>
<dbReference type="AlphaFoldDB" id="A0A2N0VEQ5"/>
<name>A0A2N0VEQ5_9BACT</name>
<proteinExistence type="predicted"/>
<dbReference type="OrthoDB" id="742239at2"/>
<dbReference type="RefSeq" id="WP_101074315.1">
    <property type="nucleotide sequence ID" value="NZ_PISP01000006.1"/>
</dbReference>
<feature type="signal peptide" evidence="1">
    <location>
        <begin position="1"/>
        <end position="20"/>
    </location>
</feature>
<feature type="chain" id="PRO_5014974705" description="YaiO beta-barrel domain-containing protein" evidence="1">
    <location>
        <begin position="21"/>
        <end position="267"/>
    </location>
</feature>
<keyword evidence="4" id="KW-1185">Reference proteome</keyword>
<dbReference type="InterPro" id="IPR030887">
    <property type="entry name" value="Beta-barrel_YaiO"/>
</dbReference>
<sequence>MTKTIILSITFSLLAITLFARQSSSYEDYQSKKNMAAFGLTYDHYGDDLEDWQKMFFEYRRQTSGGPIIGRMNVGHRFDLTDYQGEIDYWPEFNENWYGYLNVGLSGGDLFPEFRAGAELYRALPQGFETSLGFRYLKFSEDDVLILTASVGKYIGNWLLIGRPYFTPQDSGVSSSFTFLARRYLGNPDTFVTLLGGFGFSPDERRLLDGQADNRFQKSRYLGVRTNYLVQNQFELFGELKLTWQEFPFSENFTTISTFEMGGRFRF</sequence>
<feature type="domain" description="YaiO beta-barrel" evidence="2">
    <location>
        <begin position="33"/>
        <end position="204"/>
    </location>
</feature>